<evidence type="ECO:0000313" key="11">
    <source>
        <dbReference type="EMBL" id="MBO0611151.1"/>
    </source>
</evidence>
<evidence type="ECO:0000256" key="2">
    <source>
        <dbReference type="ARBA" id="ARBA00022559"/>
    </source>
</evidence>
<dbReference type="SUPFAM" id="SSF54909">
    <property type="entry name" value="Dimeric alpha+beta barrel"/>
    <property type="match status" value="1"/>
</dbReference>
<comment type="cofactor">
    <cofactor evidence="1">
        <name>heme b</name>
        <dbReference type="ChEBI" id="CHEBI:60344"/>
    </cofactor>
</comment>
<feature type="domain" description="Dyp-type peroxidase N-terminal" evidence="9">
    <location>
        <begin position="88"/>
        <end position="152"/>
    </location>
</feature>
<evidence type="ECO:0000256" key="1">
    <source>
        <dbReference type="ARBA" id="ARBA00001970"/>
    </source>
</evidence>
<evidence type="ECO:0000256" key="8">
    <source>
        <dbReference type="ARBA" id="ARBA00025737"/>
    </source>
</evidence>
<dbReference type="Pfam" id="PF20628">
    <property type="entry name" value="Dyp_perox_C"/>
    <property type="match status" value="1"/>
</dbReference>
<dbReference type="PROSITE" id="PS51404">
    <property type="entry name" value="DYP_PEROXIDASE"/>
    <property type="match status" value="1"/>
</dbReference>
<reference evidence="12" key="2">
    <citation type="submission" date="2023-07" db="EMBL/GenBank/DDBJ databases">
        <title>Myceligenerans salitolerans sp. nov., a halotolerant actinomycete isolated from a salt lake in Xinjiang, China.</title>
        <authorList>
            <person name="Guan T."/>
        </authorList>
    </citation>
    <scope>NUCLEOTIDE SEQUENCE [LARGE SCALE GENOMIC DNA]</scope>
    <source>
        <strain evidence="12">XHU 5031</strain>
    </source>
</reference>
<keyword evidence="2 11" id="KW-0575">Peroxidase</keyword>
<evidence type="ECO:0000259" key="9">
    <source>
        <dbReference type="Pfam" id="PF04261"/>
    </source>
</evidence>
<dbReference type="Pfam" id="PF04261">
    <property type="entry name" value="Dyp_perox_N"/>
    <property type="match status" value="1"/>
</dbReference>
<keyword evidence="7" id="KW-0408">Iron</keyword>
<evidence type="ECO:0000256" key="6">
    <source>
        <dbReference type="ARBA" id="ARBA00023002"/>
    </source>
</evidence>
<protein>
    <submittedName>
        <fullName evidence="11">Dyp-type peroxidase</fullName>
    </submittedName>
</protein>
<comment type="similarity">
    <text evidence="8">Belongs to the DyP-type peroxidase family.</text>
</comment>
<keyword evidence="5" id="KW-0732">Signal</keyword>
<dbReference type="PANTHER" id="PTHR30521:SF4">
    <property type="entry name" value="DEFERROCHELATASE"/>
    <property type="match status" value="1"/>
</dbReference>
<keyword evidence="12" id="KW-1185">Reference proteome</keyword>
<feature type="domain" description="Dyp-type peroxidase C-terminal" evidence="10">
    <location>
        <begin position="177"/>
        <end position="358"/>
    </location>
</feature>
<dbReference type="InterPro" id="IPR048327">
    <property type="entry name" value="Dyp_perox_N"/>
</dbReference>
<dbReference type="InterPro" id="IPR011008">
    <property type="entry name" value="Dimeric_a/b-barrel"/>
</dbReference>
<dbReference type="NCBIfam" id="TIGR01413">
    <property type="entry name" value="Dyp_perox_fam"/>
    <property type="match status" value="1"/>
</dbReference>
<keyword evidence="6" id="KW-0560">Oxidoreductase</keyword>
<keyword evidence="4" id="KW-0479">Metal-binding</keyword>
<proteinExistence type="inferred from homology"/>
<dbReference type="PANTHER" id="PTHR30521">
    <property type="entry name" value="DEFERROCHELATASE/PEROXIDASE"/>
    <property type="match status" value="1"/>
</dbReference>
<evidence type="ECO:0000256" key="4">
    <source>
        <dbReference type="ARBA" id="ARBA00022723"/>
    </source>
</evidence>
<dbReference type="InterPro" id="IPR048328">
    <property type="entry name" value="Dyp_perox_C"/>
</dbReference>
<gene>
    <name evidence="11" type="ORF">J0911_19195</name>
</gene>
<dbReference type="Proteomes" id="UP000664617">
    <property type="component" value="Unassembled WGS sequence"/>
</dbReference>
<dbReference type="InterPro" id="IPR006314">
    <property type="entry name" value="Dyp_peroxidase"/>
</dbReference>
<evidence type="ECO:0000259" key="10">
    <source>
        <dbReference type="Pfam" id="PF20628"/>
    </source>
</evidence>
<keyword evidence="3" id="KW-0349">Heme</keyword>
<organism evidence="11 12">
    <name type="scientific">Myceligenerans salitolerans</name>
    <dbReference type="NCBI Taxonomy" id="1230528"/>
    <lineage>
        <taxon>Bacteria</taxon>
        <taxon>Bacillati</taxon>
        <taxon>Actinomycetota</taxon>
        <taxon>Actinomycetes</taxon>
        <taxon>Micrococcales</taxon>
        <taxon>Promicromonosporaceae</taxon>
        <taxon>Myceligenerans</taxon>
    </lineage>
</organism>
<evidence type="ECO:0000313" key="12">
    <source>
        <dbReference type="Proteomes" id="UP000664617"/>
    </source>
</evidence>
<comment type="caution">
    <text evidence="11">The sequence shown here is derived from an EMBL/GenBank/DDBJ whole genome shotgun (WGS) entry which is preliminary data.</text>
</comment>
<evidence type="ECO:0000256" key="5">
    <source>
        <dbReference type="ARBA" id="ARBA00022729"/>
    </source>
</evidence>
<dbReference type="EMBL" id="JAFMPK010000049">
    <property type="protein sequence ID" value="MBO0611151.1"/>
    <property type="molecule type" value="Genomic_DNA"/>
</dbReference>
<dbReference type="PROSITE" id="PS51257">
    <property type="entry name" value="PROKAR_LIPOPROTEIN"/>
    <property type="match status" value="1"/>
</dbReference>
<name>A0ABS3IDN1_9MICO</name>
<accession>A0ABS3IDN1</accession>
<dbReference type="RefSeq" id="WP_207277116.1">
    <property type="nucleotide sequence ID" value="NZ_JAFMPK010000049.1"/>
</dbReference>
<sequence>MSRSARPLCPAPVVGRRAVLGAMALAGVGSLLGCQAGALSPARTSHVALSAPEAHGRAALLSASARGSELRSGLHELAARVRAERAGIVGLGSGVFDKAGRADRRPAGLTEMESFPGDVFEPARAGADVVVQVDGRSPERAAAALESVLNGLDEFEVTWQCVLSRQQNESVHGRAVNRNVFGFAEGFANAPVRDDASAGDGSADAIALVAPGPGQLDWAVGGSFLALRVLTVSHDLWDADPVEVQEQIVGRRRDGSWLDGSGRFEEPDFAADPEGAVTPLDSHVRLANPRDGSPAPRLLRRSWTWSSGDDGAQPGEGLLFMAFQADLDEFRLVQERLAGERLSRYVLATGGGYFFVPPDRVGERVWEDVVLG</sequence>
<dbReference type="GO" id="GO:0004601">
    <property type="term" value="F:peroxidase activity"/>
    <property type="evidence" value="ECO:0007669"/>
    <property type="project" value="UniProtKB-KW"/>
</dbReference>
<reference evidence="11 12" key="1">
    <citation type="submission" date="2021-03" db="EMBL/GenBank/DDBJ databases">
        <authorList>
            <person name="Xin L."/>
        </authorList>
    </citation>
    <scope>NUCLEOTIDE SEQUENCE [LARGE SCALE GENOMIC DNA]</scope>
    <source>
        <strain evidence="11 12">XHU 5031</strain>
    </source>
</reference>
<evidence type="ECO:0000256" key="7">
    <source>
        <dbReference type="ARBA" id="ARBA00023004"/>
    </source>
</evidence>
<evidence type="ECO:0000256" key="3">
    <source>
        <dbReference type="ARBA" id="ARBA00022617"/>
    </source>
</evidence>